<reference evidence="14" key="1">
    <citation type="submission" date="2022-07" db="EMBL/GenBank/DDBJ databases">
        <title>Phylogenomic reconstructions and comparative analyses of Kickxellomycotina fungi.</title>
        <authorList>
            <person name="Reynolds N.K."/>
            <person name="Stajich J.E."/>
            <person name="Barry K."/>
            <person name="Grigoriev I.V."/>
            <person name="Crous P."/>
            <person name="Smith M.E."/>
        </authorList>
    </citation>
    <scope>NUCLEOTIDE SEQUENCE</scope>
    <source>
        <strain evidence="14">BCRC 34381</strain>
    </source>
</reference>
<evidence type="ECO:0000256" key="3">
    <source>
        <dbReference type="ARBA" id="ARBA00022598"/>
    </source>
</evidence>
<protein>
    <recommendedName>
        <fullName evidence="2">cysteine--tRNA ligase</fullName>
        <ecNumber evidence="2">6.1.1.16</ecNumber>
    </recommendedName>
    <alternativeName>
        <fullName evidence="10">Cysteinyl-tRNA synthetase</fullName>
    </alternativeName>
</protein>
<organism evidence="14 15">
    <name type="scientific">Coemansia biformis</name>
    <dbReference type="NCBI Taxonomy" id="1286918"/>
    <lineage>
        <taxon>Eukaryota</taxon>
        <taxon>Fungi</taxon>
        <taxon>Fungi incertae sedis</taxon>
        <taxon>Zoopagomycota</taxon>
        <taxon>Kickxellomycotina</taxon>
        <taxon>Kickxellomycetes</taxon>
        <taxon>Kickxellales</taxon>
        <taxon>Kickxellaceae</taxon>
        <taxon>Coemansia</taxon>
    </lineage>
</organism>
<keyword evidence="5" id="KW-0547">Nucleotide-binding</keyword>
<dbReference type="AlphaFoldDB" id="A0A9W7YDV2"/>
<dbReference type="EC" id="6.1.1.16" evidence="2"/>
<dbReference type="PANTHER" id="PTHR10890:SF3">
    <property type="entry name" value="CYSTEINE--TRNA LIGASE, CYTOPLASMIC"/>
    <property type="match status" value="1"/>
</dbReference>
<dbReference type="InterPro" id="IPR009080">
    <property type="entry name" value="tRNAsynth_Ia_anticodon-bd"/>
</dbReference>
<evidence type="ECO:0000259" key="13">
    <source>
        <dbReference type="Pfam" id="PF01406"/>
    </source>
</evidence>
<dbReference type="GO" id="GO:0046872">
    <property type="term" value="F:metal ion binding"/>
    <property type="evidence" value="ECO:0007669"/>
    <property type="project" value="UniProtKB-KW"/>
</dbReference>
<dbReference type="Pfam" id="PF01406">
    <property type="entry name" value="tRNA-synt_1e"/>
    <property type="match status" value="1"/>
</dbReference>
<dbReference type="OrthoDB" id="438179at2759"/>
<evidence type="ECO:0000256" key="9">
    <source>
        <dbReference type="ARBA" id="ARBA00023146"/>
    </source>
</evidence>
<dbReference type="PANTHER" id="PTHR10890">
    <property type="entry name" value="CYSTEINYL-TRNA SYNTHETASE"/>
    <property type="match status" value="1"/>
</dbReference>
<keyword evidence="4" id="KW-0479">Metal-binding</keyword>
<dbReference type="Proteomes" id="UP001143981">
    <property type="component" value="Unassembled WGS sequence"/>
</dbReference>
<dbReference type="CDD" id="cd00672">
    <property type="entry name" value="CysRS_core"/>
    <property type="match status" value="1"/>
</dbReference>
<feature type="region of interest" description="Disordered" evidence="12">
    <location>
        <begin position="1"/>
        <end position="20"/>
    </location>
</feature>
<keyword evidence="11" id="KW-0175">Coiled coil</keyword>
<dbReference type="SUPFAM" id="SSF52374">
    <property type="entry name" value="Nucleotidylyl transferase"/>
    <property type="match status" value="1"/>
</dbReference>
<dbReference type="NCBIfam" id="TIGR00435">
    <property type="entry name" value="cysS"/>
    <property type="match status" value="1"/>
</dbReference>
<dbReference type="GO" id="GO:0006423">
    <property type="term" value="P:cysteinyl-tRNA aminoacylation"/>
    <property type="evidence" value="ECO:0007669"/>
    <property type="project" value="InterPro"/>
</dbReference>
<evidence type="ECO:0000313" key="14">
    <source>
        <dbReference type="EMBL" id="KAJ1732206.1"/>
    </source>
</evidence>
<dbReference type="GO" id="GO:0004817">
    <property type="term" value="F:cysteine-tRNA ligase activity"/>
    <property type="evidence" value="ECO:0007669"/>
    <property type="project" value="UniProtKB-EC"/>
</dbReference>
<evidence type="ECO:0000256" key="11">
    <source>
        <dbReference type="SAM" id="Coils"/>
    </source>
</evidence>
<evidence type="ECO:0000256" key="7">
    <source>
        <dbReference type="ARBA" id="ARBA00022840"/>
    </source>
</evidence>
<feature type="coiled-coil region" evidence="11">
    <location>
        <begin position="678"/>
        <end position="712"/>
    </location>
</feature>
<keyword evidence="6" id="KW-0862">Zinc</keyword>
<dbReference type="EMBL" id="JANBOI010000248">
    <property type="protein sequence ID" value="KAJ1732206.1"/>
    <property type="molecule type" value="Genomic_DNA"/>
</dbReference>
<dbReference type="GO" id="GO:0005737">
    <property type="term" value="C:cytoplasm"/>
    <property type="evidence" value="ECO:0007669"/>
    <property type="project" value="TreeGrafter"/>
</dbReference>
<feature type="domain" description="tRNA synthetases class I catalytic" evidence="13">
    <location>
        <begin position="38"/>
        <end position="476"/>
    </location>
</feature>
<comment type="cofactor">
    <cofactor evidence="1">
        <name>Zn(2+)</name>
        <dbReference type="ChEBI" id="CHEBI:29105"/>
    </cofactor>
</comment>
<dbReference type="Gene3D" id="3.40.50.620">
    <property type="entry name" value="HUPs"/>
    <property type="match status" value="2"/>
</dbReference>
<proteinExistence type="inferred from homology"/>
<gene>
    <name evidence="14" type="primary">CYR1_2</name>
    <name evidence="14" type="ORF">LPJ61_002160</name>
</gene>
<dbReference type="SUPFAM" id="SSF47323">
    <property type="entry name" value="Anticodon-binding domain of a subclass of class I aminoacyl-tRNA synthetases"/>
    <property type="match status" value="1"/>
</dbReference>
<dbReference type="InterPro" id="IPR015803">
    <property type="entry name" value="Cys-tRNA-ligase"/>
</dbReference>
<dbReference type="InterPro" id="IPR024909">
    <property type="entry name" value="Cys-tRNA/MSH_ligase"/>
</dbReference>
<evidence type="ECO:0000256" key="6">
    <source>
        <dbReference type="ARBA" id="ARBA00022833"/>
    </source>
</evidence>
<evidence type="ECO:0000313" key="15">
    <source>
        <dbReference type="Proteomes" id="UP001143981"/>
    </source>
</evidence>
<evidence type="ECO:0000256" key="4">
    <source>
        <dbReference type="ARBA" id="ARBA00022723"/>
    </source>
</evidence>
<evidence type="ECO:0000256" key="12">
    <source>
        <dbReference type="SAM" id="MobiDB-lite"/>
    </source>
</evidence>
<keyword evidence="15" id="KW-1185">Reference proteome</keyword>
<accession>A0A9W7YDV2</accession>
<sequence>MMSSQSKSAQWAQPESTHPQTGLKVFNTLTNSKAGVPFVPREGNRVSWYGCGPTVYDASHMGHAFNYVSSDIVRRIMEDYLGYDLTMVMNITDIDDKIILRTRHRHLLAQYRAKADALTEQLVADASAALYAYANESFGDLVAARIGSQVASDRDWRAFVAAVDEGRDKAFVASSEKAVMQFDAASAAFRAVGAACLSLADGERSRAAAEALVDGAKDVLAPWLDAQFKESVTDQRLFRDLAAYWEQDFMADMDALNVRRPHVLTRVTEFVDEIVRFVQRIIDNGYAYEAGGSVYFDVEAYDGENGHVYGKLSPQSKDSARLLAEGEGSLAAKNADKHNDRDFALWKNSRPGEPSWPSPWGPGRPGWHIECSVMASEILGQHIDVHTGGVDLKFPHHDNEMAQSEACFDNHQWVNYFLHTGHQHIEGRKMSKSLKNFVTIKDALKLYSARQLRTLFLLTRWSEPLNFSDKTMEEAVSIERTLTSFFANVAALLRDSRRGQQEADAGRQTNGPELELLAALGDAQDQVHCALLDSFDTSSAMRAIQDIVARTTAYLQRGRGTIDPQPVEAVAQYVTKIMRAFGMADDSAARAIGWGSGGGDGGQGAVGREATLLPVATALSDFRDGVRELALAGGDKKALLALCDRLRDQVLPELGIVIDDHGDGRALVKVADPEEIRRARELHEAKEAATRLKKLKEAQLAEEKRRATLEKSKVPPQDMFRSPMCDLYSAWDERGVPTKDKAGEDLSKNSARRLAKEYDAQKKLHDKYLQSLAQS</sequence>
<keyword evidence="9" id="KW-0030">Aminoacyl-tRNA synthetase</keyword>
<keyword evidence="8" id="KW-0648">Protein biosynthesis</keyword>
<evidence type="ECO:0000256" key="8">
    <source>
        <dbReference type="ARBA" id="ARBA00022917"/>
    </source>
</evidence>
<evidence type="ECO:0000256" key="1">
    <source>
        <dbReference type="ARBA" id="ARBA00001947"/>
    </source>
</evidence>
<keyword evidence="3 14" id="KW-0436">Ligase</keyword>
<name>A0A9W7YDV2_9FUNG</name>
<dbReference type="InterPro" id="IPR032678">
    <property type="entry name" value="tRNA-synt_1_cat_dom"/>
</dbReference>
<evidence type="ECO:0000256" key="5">
    <source>
        <dbReference type="ARBA" id="ARBA00022741"/>
    </source>
</evidence>
<comment type="caution">
    <text evidence="14">The sequence shown here is derived from an EMBL/GenBank/DDBJ whole genome shotgun (WGS) entry which is preliminary data.</text>
</comment>
<dbReference type="GO" id="GO:0005524">
    <property type="term" value="F:ATP binding"/>
    <property type="evidence" value="ECO:0007669"/>
    <property type="project" value="UniProtKB-KW"/>
</dbReference>
<dbReference type="PRINTS" id="PR00983">
    <property type="entry name" value="TRNASYNTHCYS"/>
</dbReference>
<evidence type="ECO:0000256" key="2">
    <source>
        <dbReference type="ARBA" id="ARBA00012832"/>
    </source>
</evidence>
<dbReference type="HAMAP" id="MF_00041">
    <property type="entry name" value="Cys_tRNA_synth"/>
    <property type="match status" value="1"/>
</dbReference>
<evidence type="ECO:0000256" key="10">
    <source>
        <dbReference type="ARBA" id="ARBA00031499"/>
    </source>
</evidence>
<keyword evidence="7" id="KW-0067">ATP-binding</keyword>
<dbReference type="InterPro" id="IPR014729">
    <property type="entry name" value="Rossmann-like_a/b/a_fold"/>
</dbReference>